<dbReference type="eggNOG" id="COG0152">
    <property type="taxonomic scope" value="Bacteria"/>
</dbReference>
<dbReference type="SMART" id="SM01001">
    <property type="entry name" value="AIRC"/>
    <property type="match status" value="1"/>
</dbReference>
<protein>
    <recommendedName>
        <fullName evidence="10">Phosphoribosylaminoimidazole-succinocarboxamide synthase</fullName>
        <ecNumber evidence="10">6.3.2.6</ecNumber>
    </recommendedName>
    <alternativeName>
        <fullName evidence="10">SAICAR synthetase</fullName>
    </alternativeName>
</protein>
<dbReference type="InterPro" id="IPR018236">
    <property type="entry name" value="SAICAR_synthetase_CS"/>
</dbReference>
<keyword evidence="4 10" id="KW-0436">Ligase</keyword>
<dbReference type="HAMAP" id="MF_00137">
    <property type="entry name" value="SAICAR_synth"/>
    <property type="match status" value="1"/>
</dbReference>
<comment type="similarity">
    <text evidence="2 10">Belongs to the SAICAR synthetase family.</text>
</comment>
<dbReference type="KEGG" id="caby:Cabys_3172"/>
<evidence type="ECO:0000256" key="9">
    <source>
        <dbReference type="ARBA" id="ARBA00048475"/>
    </source>
</evidence>
<dbReference type="GO" id="GO:0005737">
    <property type="term" value="C:cytoplasm"/>
    <property type="evidence" value="ECO:0007669"/>
    <property type="project" value="TreeGrafter"/>
</dbReference>
<dbReference type="Gene3D" id="3.30.470.20">
    <property type="entry name" value="ATP-grasp fold, B domain"/>
    <property type="match status" value="1"/>
</dbReference>
<dbReference type="PaxDb" id="880073-Calab_0368"/>
<dbReference type="PROSITE" id="PS01057">
    <property type="entry name" value="SAICAR_SYNTHETASE_1"/>
    <property type="match status" value="1"/>
</dbReference>
<keyword evidence="7 10" id="KW-0067">ATP-binding</keyword>
<comment type="pathway">
    <text evidence="1 10">Purine metabolism; IMP biosynthesis via de novo pathway; 5-amino-1-(5-phospho-D-ribosyl)imidazole-4-carboxamide from 5-amino-1-(5-phospho-D-ribosyl)imidazole-4-carboxylate: step 1/2.</text>
</comment>
<keyword evidence="6 10" id="KW-0658">Purine biosynthesis</keyword>
<dbReference type="InterPro" id="IPR000031">
    <property type="entry name" value="PurE_dom"/>
</dbReference>
<evidence type="ECO:0000256" key="3">
    <source>
        <dbReference type="ARBA" id="ARBA00011020"/>
    </source>
</evidence>
<gene>
    <name evidence="10 12" type="primary">purC</name>
    <name evidence="12" type="ORF">Cabys_3172</name>
    <name evidence="13" type="ORF">Calab_0368</name>
</gene>
<dbReference type="EMBL" id="CM001402">
    <property type="protein sequence ID" value="EHO40013.1"/>
    <property type="molecule type" value="Genomic_DNA"/>
</dbReference>
<keyword evidence="5 10" id="KW-0547">Nucleotide-binding</keyword>
<feature type="domain" description="PurE" evidence="11">
    <location>
        <begin position="305"/>
        <end position="451"/>
    </location>
</feature>
<dbReference type="Gene3D" id="3.30.200.20">
    <property type="entry name" value="Phosphorylase Kinase, domain 1"/>
    <property type="match status" value="1"/>
</dbReference>
<dbReference type="InParanoid" id="H1XQC6"/>
<keyword evidence="14" id="KW-1185">Reference proteome</keyword>
<dbReference type="GO" id="GO:0006189">
    <property type="term" value="P:'de novo' IMP biosynthetic process"/>
    <property type="evidence" value="ECO:0007669"/>
    <property type="project" value="UniProtKB-UniRule"/>
</dbReference>
<dbReference type="Gene3D" id="3.40.50.1970">
    <property type="match status" value="1"/>
</dbReference>
<evidence type="ECO:0000313" key="14">
    <source>
        <dbReference type="Proteomes" id="UP000004671"/>
    </source>
</evidence>
<reference evidence="13 14" key="1">
    <citation type="submission" date="2011-09" db="EMBL/GenBank/DDBJ databases">
        <title>The permanent draft genome of Caldithrix abyssi DSM 13497.</title>
        <authorList>
            <consortium name="US DOE Joint Genome Institute (JGI-PGF)"/>
            <person name="Lucas S."/>
            <person name="Han J."/>
            <person name="Lapidus A."/>
            <person name="Bruce D."/>
            <person name="Goodwin L."/>
            <person name="Pitluck S."/>
            <person name="Peters L."/>
            <person name="Kyrpides N."/>
            <person name="Mavromatis K."/>
            <person name="Ivanova N."/>
            <person name="Mikhailova N."/>
            <person name="Chertkov O."/>
            <person name="Detter J.C."/>
            <person name="Tapia R."/>
            <person name="Han C."/>
            <person name="Land M."/>
            <person name="Hauser L."/>
            <person name="Markowitz V."/>
            <person name="Cheng J.-F."/>
            <person name="Hugenholtz P."/>
            <person name="Woyke T."/>
            <person name="Wu D."/>
            <person name="Spring S."/>
            <person name="Brambilla E."/>
            <person name="Klenk H.-P."/>
            <person name="Eisen J.A."/>
        </authorList>
    </citation>
    <scope>NUCLEOTIDE SEQUENCE [LARGE SCALE GENOMIC DNA]</scope>
    <source>
        <strain evidence="13 14">DSM 13497</strain>
    </source>
</reference>
<evidence type="ECO:0000256" key="1">
    <source>
        <dbReference type="ARBA" id="ARBA00004672"/>
    </source>
</evidence>
<keyword evidence="8" id="KW-0511">Multifunctional enzyme</keyword>
<dbReference type="GO" id="GO:0004639">
    <property type="term" value="F:phosphoribosylaminoimidazolesuccinocarboxamide synthase activity"/>
    <property type="evidence" value="ECO:0007669"/>
    <property type="project" value="UniProtKB-UniRule"/>
</dbReference>
<dbReference type="PANTHER" id="PTHR43700">
    <property type="entry name" value="PHOSPHORIBOSYLAMINOIMIDAZOLE-SUCCINOCARBOXAMIDE SYNTHASE"/>
    <property type="match status" value="1"/>
</dbReference>
<dbReference type="HOGENOM" id="CLU_061495_1_0_0"/>
<dbReference type="InterPro" id="IPR001636">
    <property type="entry name" value="SAICAR_synth"/>
</dbReference>
<evidence type="ECO:0000256" key="7">
    <source>
        <dbReference type="ARBA" id="ARBA00022840"/>
    </source>
</evidence>
<evidence type="ECO:0000256" key="10">
    <source>
        <dbReference type="HAMAP-Rule" id="MF_00137"/>
    </source>
</evidence>
<evidence type="ECO:0000256" key="8">
    <source>
        <dbReference type="ARBA" id="ARBA00023268"/>
    </source>
</evidence>
<evidence type="ECO:0000313" key="13">
    <source>
        <dbReference type="EMBL" id="EHO40013.1"/>
    </source>
</evidence>
<dbReference type="FunCoup" id="H1XQC6">
    <property type="interactions" value="502"/>
</dbReference>
<dbReference type="PROSITE" id="PS01058">
    <property type="entry name" value="SAICAR_SYNTHETASE_2"/>
    <property type="match status" value="1"/>
</dbReference>
<accession>H1XQC6</accession>
<evidence type="ECO:0000313" key="15">
    <source>
        <dbReference type="Proteomes" id="UP000183868"/>
    </source>
</evidence>
<dbReference type="UniPathway" id="UPA00074">
    <property type="reaction ID" value="UER00131"/>
</dbReference>
<dbReference type="NCBIfam" id="NF010568">
    <property type="entry name" value="PRK13961.1"/>
    <property type="match status" value="1"/>
</dbReference>
<dbReference type="NCBIfam" id="TIGR00081">
    <property type="entry name" value="purC"/>
    <property type="match status" value="1"/>
</dbReference>
<name>H1XQC6_CALAY</name>
<comment type="similarity">
    <text evidence="3">In the N-terminal section; belongs to the SAICAR synthetase family.</text>
</comment>
<dbReference type="PANTHER" id="PTHR43700:SF1">
    <property type="entry name" value="PHOSPHORIBOSYLAMINOIMIDAZOLE-SUCCINOCARBOXAMIDE SYNTHASE"/>
    <property type="match status" value="1"/>
</dbReference>
<dbReference type="GO" id="GO:0005524">
    <property type="term" value="F:ATP binding"/>
    <property type="evidence" value="ECO:0007669"/>
    <property type="project" value="UniProtKB-KW"/>
</dbReference>
<dbReference type="CDD" id="cd01414">
    <property type="entry name" value="SAICAR_synt_Sc"/>
    <property type="match status" value="1"/>
</dbReference>
<evidence type="ECO:0000256" key="2">
    <source>
        <dbReference type="ARBA" id="ARBA00010190"/>
    </source>
</evidence>
<dbReference type="SUPFAM" id="SSF56104">
    <property type="entry name" value="SAICAR synthase-like"/>
    <property type="match status" value="1"/>
</dbReference>
<dbReference type="Proteomes" id="UP000004671">
    <property type="component" value="Chromosome"/>
</dbReference>
<dbReference type="Pfam" id="PF01259">
    <property type="entry name" value="SAICAR_synt"/>
    <property type="match status" value="1"/>
</dbReference>
<dbReference type="EC" id="6.3.2.6" evidence="10"/>
<evidence type="ECO:0000259" key="11">
    <source>
        <dbReference type="SMART" id="SM01001"/>
    </source>
</evidence>
<dbReference type="Pfam" id="PF00731">
    <property type="entry name" value="AIRC"/>
    <property type="match status" value="1"/>
</dbReference>
<sequence length="461" mass="51690">MSVLTNLITPQLEKIHSGKVRESFRVDAEHRLIVATDRISAFDSVLKTAIPGKGAVLNSLAAFWFEKTQDIVPNHFVKLIDPNISLVREAKPIKVEMIVRGYLTGSAWRGYQKGKRQVSGVPIPDGMKKNQAFPQPIVTPTTKEESDREISAEDLVKEGWVDAATYQKMAEISLKLFKRGSEFLAERGIILVDTKYEFGLVDGQLVLIDEIHTPDSSRFWSKEDYENHPENAEQLDKEYVRSYLLQNKKDGRYPAELPPEVVAETTRRYREIFRMITGSELPDTEEDVRQRVYKNLLKAGLIKPGFVAFVMGSPSDEAHARKMQKEVEKYGVFSELRVVSAHKNGERIPQVVEDYNLSVEPGVVVAIAGRSNGLGGALAANLTIPVINCPPFSDKTDLMVNVNSSLMMPSNTPAATVIDPKNAAQFAVRCLNLPALREQIMNEIQQMKKDLIDADRKLRGR</sequence>
<dbReference type="STRING" id="880073.Cabys_3172"/>
<reference evidence="12 15" key="2">
    <citation type="submission" date="2016-11" db="EMBL/GenBank/DDBJ databases">
        <title>Genomic analysis of Caldithrix abyssi and proposal of a novel bacterial phylum Caldithrichaeota.</title>
        <authorList>
            <person name="Kublanov I."/>
            <person name="Sigalova O."/>
            <person name="Gavrilov S."/>
            <person name="Lebedinsky A."/>
            <person name="Ivanova N."/>
            <person name="Daum C."/>
            <person name="Reddy T."/>
            <person name="Klenk H.P."/>
            <person name="Goker M."/>
            <person name="Reva O."/>
            <person name="Miroshnichenko M."/>
            <person name="Kyprides N."/>
            <person name="Woyke T."/>
            <person name="Gelfand M."/>
        </authorList>
    </citation>
    <scope>NUCLEOTIDE SEQUENCE [LARGE SCALE GENOMIC DNA]</scope>
    <source>
        <strain evidence="12 15">LF13</strain>
    </source>
</reference>
<evidence type="ECO:0000256" key="4">
    <source>
        <dbReference type="ARBA" id="ARBA00022598"/>
    </source>
</evidence>
<evidence type="ECO:0000256" key="5">
    <source>
        <dbReference type="ARBA" id="ARBA00022741"/>
    </source>
</evidence>
<comment type="catalytic activity">
    <reaction evidence="9 10">
        <text>5-amino-1-(5-phospho-D-ribosyl)imidazole-4-carboxylate + L-aspartate + ATP = (2S)-2-[5-amino-1-(5-phospho-beta-D-ribosyl)imidazole-4-carboxamido]succinate + ADP + phosphate + 2 H(+)</text>
        <dbReference type="Rhea" id="RHEA:22628"/>
        <dbReference type="ChEBI" id="CHEBI:15378"/>
        <dbReference type="ChEBI" id="CHEBI:29991"/>
        <dbReference type="ChEBI" id="CHEBI:30616"/>
        <dbReference type="ChEBI" id="CHEBI:43474"/>
        <dbReference type="ChEBI" id="CHEBI:58443"/>
        <dbReference type="ChEBI" id="CHEBI:77657"/>
        <dbReference type="ChEBI" id="CHEBI:456216"/>
        <dbReference type="EC" id="6.3.2.6"/>
    </reaction>
</comment>
<organism evidence="13 14">
    <name type="scientific">Caldithrix abyssi DSM 13497</name>
    <dbReference type="NCBI Taxonomy" id="880073"/>
    <lineage>
        <taxon>Bacteria</taxon>
        <taxon>Pseudomonadati</taxon>
        <taxon>Calditrichota</taxon>
        <taxon>Calditrichia</taxon>
        <taxon>Calditrichales</taxon>
        <taxon>Calditrichaceae</taxon>
        <taxon>Caldithrix</taxon>
    </lineage>
</organism>
<dbReference type="RefSeq" id="WP_006926921.1">
    <property type="nucleotide sequence ID" value="NZ_CM001402.1"/>
</dbReference>
<dbReference type="InterPro" id="IPR028923">
    <property type="entry name" value="SAICAR_synt/ADE2_N"/>
</dbReference>
<dbReference type="SUPFAM" id="SSF52255">
    <property type="entry name" value="N5-CAIR mutase (phosphoribosylaminoimidazole carboxylase, PurE)"/>
    <property type="match status" value="1"/>
</dbReference>
<evidence type="ECO:0000256" key="6">
    <source>
        <dbReference type="ARBA" id="ARBA00022755"/>
    </source>
</evidence>
<evidence type="ECO:0000313" key="12">
    <source>
        <dbReference type="EMBL" id="APF19920.1"/>
    </source>
</evidence>
<dbReference type="AlphaFoldDB" id="H1XQC6"/>
<proteinExistence type="inferred from homology"/>
<dbReference type="eggNOG" id="COG0041">
    <property type="taxonomic scope" value="Bacteria"/>
</dbReference>
<dbReference type="EMBL" id="CP018099">
    <property type="protein sequence ID" value="APF19920.1"/>
    <property type="molecule type" value="Genomic_DNA"/>
</dbReference>
<dbReference type="Proteomes" id="UP000183868">
    <property type="component" value="Chromosome"/>
</dbReference>
<dbReference type="OrthoDB" id="9801549at2"/>